<evidence type="ECO:0000256" key="1">
    <source>
        <dbReference type="ARBA" id="ARBA00022723"/>
    </source>
</evidence>
<comment type="caution">
    <text evidence="5">The sequence shown here is derived from an EMBL/GenBank/DDBJ whole genome shotgun (WGS) entry which is preliminary data.</text>
</comment>
<keyword evidence="6" id="KW-1185">Reference proteome</keyword>
<reference evidence="5 6" key="1">
    <citation type="journal article" date="2025" name="Microbiol. Resour. Announc.">
        <title>Draft genome sequences for Neonectria magnoliae and Neonectria punicea, canker pathogens of Liriodendron tulipifera and Acer saccharum in West Virginia.</title>
        <authorList>
            <person name="Petronek H.M."/>
            <person name="Kasson M.T."/>
            <person name="Metheny A.M."/>
            <person name="Stauder C.M."/>
            <person name="Lovett B."/>
            <person name="Lynch S.C."/>
            <person name="Garnas J.R."/>
            <person name="Kasson L.R."/>
            <person name="Stajich J.E."/>
        </authorList>
    </citation>
    <scope>NUCLEOTIDE SEQUENCE [LARGE SCALE GENOMIC DNA]</scope>
    <source>
        <strain evidence="5 6">NRRL 64651</strain>
    </source>
</reference>
<dbReference type="Proteomes" id="UP001498421">
    <property type="component" value="Unassembled WGS sequence"/>
</dbReference>
<evidence type="ECO:0000256" key="3">
    <source>
        <dbReference type="SAM" id="MobiDB-lite"/>
    </source>
</evidence>
<accession>A0ABR1HM08</accession>
<dbReference type="InterPro" id="IPR001138">
    <property type="entry name" value="Zn2Cys6_DnaBD"/>
</dbReference>
<dbReference type="PROSITE" id="PS00463">
    <property type="entry name" value="ZN2_CY6_FUNGAL_1"/>
    <property type="match status" value="1"/>
</dbReference>
<evidence type="ECO:0000313" key="5">
    <source>
        <dbReference type="EMBL" id="KAK7422172.1"/>
    </source>
</evidence>
<keyword evidence="2" id="KW-0539">Nucleus</keyword>
<gene>
    <name evidence="5" type="ORF">QQZ08_009640</name>
</gene>
<name>A0ABR1HM08_9HYPO</name>
<dbReference type="Gene3D" id="4.10.240.10">
    <property type="entry name" value="Zn(2)-C6 fungal-type DNA-binding domain"/>
    <property type="match status" value="1"/>
</dbReference>
<dbReference type="Pfam" id="PF04082">
    <property type="entry name" value="Fungal_trans"/>
    <property type="match status" value="1"/>
</dbReference>
<dbReference type="PANTHER" id="PTHR47431">
    <property type="entry name" value="ZN(II)2CYS6 TRANSCRIPTION FACTOR (EUROFUNG)-RELATED"/>
    <property type="match status" value="1"/>
</dbReference>
<dbReference type="PROSITE" id="PS50048">
    <property type="entry name" value="ZN2_CY6_FUNGAL_2"/>
    <property type="match status" value="1"/>
</dbReference>
<protein>
    <recommendedName>
        <fullName evidence="4">Zn(2)-C6 fungal-type domain-containing protein</fullName>
    </recommendedName>
</protein>
<dbReference type="InterPro" id="IPR007219">
    <property type="entry name" value="XnlR_reg_dom"/>
</dbReference>
<dbReference type="SUPFAM" id="SSF57701">
    <property type="entry name" value="Zn2/Cys6 DNA-binding domain"/>
    <property type="match status" value="1"/>
</dbReference>
<dbReference type="PANTHER" id="PTHR47431:SF2">
    <property type="entry name" value="ZN(II)2CYS6 TRANSCRIPTION FACTOR (EUROFUNG)"/>
    <property type="match status" value="1"/>
</dbReference>
<dbReference type="CDD" id="cd00067">
    <property type="entry name" value="GAL4"/>
    <property type="match status" value="1"/>
</dbReference>
<dbReference type="SMART" id="SM00066">
    <property type="entry name" value="GAL4"/>
    <property type="match status" value="1"/>
</dbReference>
<evidence type="ECO:0000259" key="4">
    <source>
        <dbReference type="PROSITE" id="PS50048"/>
    </source>
</evidence>
<dbReference type="InterPro" id="IPR036864">
    <property type="entry name" value="Zn2-C6_fun-type_DNA-bd_sf"/>
</dbReference>
<organism evidence="5 6">
    <name type="scientific">Neonectria magnoliae</name>
    <dbReference type="NCBI Taxonomy" id="2732573"/>
    <lineage>
        <taxon>Eukaryota</taxon>
        <taxon>Fungi</taxon>
        <taxon>Dikarya</taxon>
        <taxon>Ascomycota</taxon>
        <taxon>Pezizomycotina</taxon>
        <taxon>Sordariomycetes</taxon>
        <taxon>Hypocreomycetidae</taxon>
        <taxon>Hypocreales</taxon>
        <taxon>Nectriaceae</taxon>
        <taxon>Neonectria</taxon>
    </lineage>
</organism>
<dbReference type="Pfam" id="PF00172">
    <property type="entry name" value="Zn_clus"/>
    <property type="match status" value="1"/>
</dbReference>
<feature type="region of interest" description="Disordered" evidence="3">
    <location>
        <begin position="60"/>
        <end position="91"/>
    </location>
</feature>
<dbReference type="CDD" id="cd12148">
    <property type="entry name" value="fungal_TF_MHR"/>
    <property type="match status" value="1"/>
</dbReference>
<keyword evidence="1" id="KW-0479">Metal-binding</keyword>
<proteinExistence type="predicted"/>
<feature type="domain" description="Zn(2)-C6 fungal-type" evidence="4">
    <location>
        <begin position="23"/>
        <end position="53"/>
    </location>
</feature>
<sequence>MPPGSISPGFPEQEGLEKPTSLACIECRRKHVKCDAAVPDCQRCKSSGLQCHYQPSRRGLKRRNPYLKQSSRLGSDPRRMRPFVGPSGLHPNVGQSEPEQIVWDSTDPQENLAEFQGQINGSQSSWSHQDFGSVQDHADVHIVQACNVTPVDLGDEMVEDDELFVNLFYANFHVAHPFLVPRGLYFSQCYPSFLRLVVHLIGCHFSGTACSETLQVNASRAIKKAQNDGTQGFELVQAMLLFSIALHARSEFTASVSALSNAVSLAIEIGMYRRDFSRIHSRGSALLEESLRRTWWELYITDGFMAALQRRTSFRSSSIETDVPLPCDEALYVEGSFMMEPMTLSQFDSRIYAEEEFHFSSFTYRIEAIRILARALAIAWIHDIHRDQVEAIDNALAAWPHYLDLGKTEPTNISGQVDDMLLQAQMLIQYTAMYLHFPRSDLVGLLPTSTEVMPQSHLLPVYSRSMHGVKAVEASKRLGNLAAFQDSVEKHTPFFLDGLHLSGIVQLSDCSLRPSRFQQQYHDRLRLSTGVLKTLGPVWALARGTWRALNSMTLEALAKSNLMPVQATSLGDSAIDVSIAATELGLVDLPWMELPTWATGD</sequence>
<evidence type="ECO:0000256" key="2">
    <source>
        <dbReference type="ARBA" id="ARBA00023242"/>
    </source>
</evidence>
<dbReference type="EMBL" id="JAZAVK010000112">
    <property type="protein sequence ID" value="KAK7422172.1"/>
    <property type="molecule type" value="Genomic_DNA"/>
</dbReference>
<evidence type="ECO:0000313" key="6">
    <source>
        <dbReference type="Proteomes" id="UP001498421"/>
    </source>
</evidence>
<dbReference type="SMART" id="SM00906">
    <property type="entry name" value="Fungal_trans"/>
    <property type="match status" value="1"/>
</dbReference>